<dbReference type="PANTHER" id="PTHR31189">
    <property type="entry name" value="OS03G0336100 PROTEIN-RELATED"/>
    <property type="match status" value="1"/>
</dbReference>
<proteinExistence type="predicted"/>
<evidence type="ECO:0000259" key="1">
    <source>
        <dbReference type="SMART" id="SM00835"/>
    </source>
</evidence>
<dbReference type="CDD" id="cd02242">
    <property type="entry name" value="cupin_11S_legumin_N"/>
    <property type="match status" value="1"/>
</dbReference>
<dbReference type="Gene3D" id="2.60.120.10">
    <property type="entry name" value="Jelly Rolls"/>
    <property type="match status" value="1"/>
</dbReference>
<feature type="domain" description="Cupin type-1" evidence="1">
    <location>
        <begin position="5"/>
        <end position="160"/>
    </location>
</feature>
<reference evidence="2 3" key="1">
    <citation type="journal article" date="2023" name="G3 (Bethesda)">
        <title>A chromosome-length genome assembly and annotation of blackberry (Rubus argutus, cv. 'Hillquist').</title>
        <authorList>
            <person name="Bruna T."/>
            <person name="Aryal R."/>
            <person name="Dudchenko O."/>
            <person name="Sargent D.J."/>
            <person name="Mead D."/>
            <person name="Buti M."/>
            <person name="Cavallini A."/>
            <person name="Hytonen T."/>
            <person name="Andres J."/>
            <person name="Pham M."/>
            <person name="Weisz D."/>
            <person name="Mascagni F."/>
            <person name="Usai G."/>
            <person name="Natali L."/>
            <person name="Bassil N."/>
            <person name="Fernandez G.E."/>
            <person name="Lomsadze A."/>
            <person name="Armour M."/>
            <person name="Olukolu B."/>
            <person name="Poorten T."/>
            <person name="Britton C."/>
            <person name="Davik J."/>
            <person name="Ashrafi H."/>
            <person name="Aiden E.L."/>
            <person name="Borodovsky M."/>
            <person name="Worthington M."/>
        </authorList>
    </citation>
    <scope>NUCLEOTIDE SEQUENCE [LARGE SCALE GENOMIC DNA]</scope>
    <source>
        <strain evidence="2">PI 553951</strain>
    </source>
</reference>
<dbReference type="InterPro" id="IPR011051">
    <property type="entry name" value="RmlC_Cupin_sf"/>
</dbReference>
<dbReference type="SUPFAM" id="SSF51182">
    <property type="entry name" value="RmlC-like cupins"/>
    <property type="match status" value="1"/>
</dbReference>
<organism evidence="2 3">
    <name type="scientific">Rubus argutus</name>
    <name type="common">Southern blackberry</name>
    <dbReference type="NCBI Taxonomy" id="59490"/>
    <lineage>
        <taxon>Eukaryota</taxon>
        <taxon>Viridiplantae</taxon>
        <taxon>Streptophyta</taxon>
        <taxon>Embryophyta</taxon>
        <taxon>Tracheophyta</taxon>
        <taxon>Spermatophyta</taxon>
        <taxon>Magnoliopsida</taxon>
        <taxon>eudicotyledons</taxon>
        <taxon>Gunneridae</taxon>
        <taxon>Pentapetalae</taxon>
        <taxon>rosids</taxon>
        <taxon>fabids</taxon>
        <taxon>Rosales</taxon>
        <taxon>Rosaceae</taxon>
        <taxon>Rosoideae</taxon>
        <taxon>Rosoideae incertae sedis</taxon>
        <taxon>Rubus</taxon>
    </lineage>
</organism>
<name>A0AAW1WWU9_RUBAR</name>
<dbReference type="SMART" id="SM00835">
    <property type="entry name" value="Cupin_1"/>
    <property type="match status" value="1"/>
</dbReference>
<comment type="caution">
    <text evidence="2">The sequence shown here is derived from an EMBL/GenBank/DDBJ whole genome shotgun (WGS) entry which is preliminary data.</text>
</comment>
<protein>
    <recommendedName>
        <fullName evidence="1">Cupin type-1 domain-containing protein</fullName>
    </recommendedName>
</protein>
<evidence type="ECO:0000313" key="2">
    <source>
        <dbReference type="EMBL" id="KAK9929270.1"/>
    </source>
</evidence>
<dbReference type="Pfam" id="PF00190">
    <property type="entry name" value="Cupin_1"/>
    <property type="match status" value="1"/>
</dbReference>
<dbReference type="EMBL" id="JBEDUW010000005">
    <property type="protein sequence ID" value="KAK9929270.1"/>
    <property type="molecule type" value="Genomic_DNA"/>
</dbReference>
<dbReference type="AlphaFoldDB" id="A0AAW1WWU9"/>
<accession>A0AAW1WWU9</accession>
<dbReference type="InterPro" id="IPR050253">
    <property type="entry name" value="Seed_Storage-Functional"/>
</dbReference>
<dbReference type="PANTHER" id="PTHR31189:SF45">
    <property type="entry name" value="OS09G0552500 PROTEIN"/>
    <property type="match status" value="1"/>
</dbReference>
<dbReference type="Proteomes" id="UP001457282">
    <property type="component" value="Unassembled WGS sequence"/>
</dbReference>
<evidence type="ECO:0000313" key="3">
    <source>
        <dbReference type="Proteomes" id="UP001457282"/>
    </source>
</evidence>
<keyword evidence="3" id="KW-1185">Reference proteome</keyword>
<gene>
    <name evidence="2" type="ORF">M0R45_026374</name>
</gene>
<dbReference type="InterPro" id="IPR006045">
    <property type="entry name" value="Cupin_1"/>
</dbReference>
<dbReference type="InterPro" id="IPR014710">
    <property type="entry name" value="RmlC-like_jellyroll"/>
</dbReference>
<sequence length="170" mass="17956">MAAAMDLTPKSAAKAFEGDGGGYYIWSFPALGEANVGAGKLVLKPSGFALPHYADSAKLGYVLQGEDGLVGMVFPNASEEVVLKLKKGDVIPVPLGAVSWWFNNGDSSDDLVIVFLGETTKAYTPGLFTYFLIAGTQGLVGGFSTDFISKSFNISKDEAEEVTKTRQGLC</sequence>